<dbReference type="AlphaFoldDB" id="A0A2M6WYM7"/>
<dbReference type="EMBL" id="PEZP01000040">
    <property type="protein sequence ID" value="PIT97898.1"/>
    <property type="molecule type" value="Genomic_DNA"/>
</dbReference>
<sequence length="140" mass="16014">MEGEALELSRIIAAPIEKVWQVWTDPTEMTQWYAPETLTTPEAEVDLAVGGVYRIVMSGPDERHVAVGTFTAVEPLRTLSFTWRWEEDKQNTQVTVTLEEIEPGTTKVTLRHEGFADEMGVQRHTHGWRSTLNKLERHLI</sequence>
<organism evidence="3 4">
    <name type="scientific">Candidatus Andersenbacteria bacterium CG10_big_fil_rev_8_21_14_0_10_54_11</name>
    <dbReference type="NCBI Taxonomy" id="1974485"/>
    <lineage>
        <taxon>Bacteria</taxon>
        <taxon>Candidatus Anderseniibacteriota</taxon>
    </lineage>
</organism>
<comment type="similarity">
    <text evidence="1">Belongs to the AHA1 family.</text>
</comment>
<dbReference type="Gene3D" id="3.30.530.20">
    <property type="match status" value="1"/>
</dbReference>
<evidence type="ECO:0000313" key="3">
    <source>
        <dbReference type="EMBL" id="PIT97898.1"/>
    </source>
</evidence>
<dbReference type="SUPFAM" id="SSF55961">
    <property type="entry name" value="Bet v1-like"/>
    <property type="match status" value="1"/>
</dbReference>
<dbReference type="Proteomes" id="UP000230731">
    <property type="component" value="Unassembled WGS sequence"/>
</dbReference>
<name>A0A2M6WYM7_9BACT</name>
<evidence type="ECO:0000256" key="1">
    <source>
        <dbReference type="ARBA" id="ARBA00006817"/>
    </source>
</evidence>
<proteinExistence type="inferred from homology"/>
<reference evidence="4" key="1">
    <citation type="submission" date="2017-09" db="EMBL/GenBank/DDBJ databases">
        <title>Depth-based differentiation of microbial function through sediment-hosted aquifers and enrichment of novel symbionts in the deep terrestrial subsurface.</title>
        <authorList>
            <person name="Probst A.J."/>
            <person name="Ladd B."/>
            <person name="Jarett J.K."/>
            <person name="Geller-Mcgrath D.E."/>
            <person name="Sieber C.M.K."/>
            <person name="Emerson J.B."/>
            <person name="Anantharaman K."/>
            <person name="Thomas B.C."/>
            <person name="Malmstrom R."/>
            <person name="Stieglmeier M."/>
            <person name="Klingl A."/>
            <person name="Woyke T."/>
            <person name="Ryan C.M."/>
            <person name="Banfield J.F."/>
        </authorList>
    </citation>
    <scope>NUCLEOTIDE SEQUENCE [LARGE SCALE GENOMIC DNA]</scope>
</reference>
<comment type="caution">
    <text evidence="3">The sequence shown here is derived from an EMBL/GenBank/DDBJ whole genome shotgun (WGS) entry which is preliminary data.</text>
</comment>
<accession>A0A2M6WYM7</accession>
<evidence type="ECO:0000259" key="2">
    <source>
        <dbReference type="Pfam" id="PF08327"/>
    </source>
</evidence>
<feature type="domain" description="Activator of Hsp90 ATPase homologue 1/2-like C-terminal" evidence="2">
    <location>
        <begin position="13"/>
        <end position="139"/>
    </location>
</feature>
<dbReference type="Pfam" id="PF08327">
    <property type="entry name" value="AHSA1"/>
    <property type="match status" value="1"/>
</dbReference>
<evidence type="ECO:0000313" key="4">
    <source>
        <dbReference type="Proteomes" id="UP000230731"/>
    </source>
</evidence>
<dbReference type="CDD" id="cd07814">
    <property type="entry name" value="SRPBCC_CalC_Aha1-like"/>
    <property type="match status" value="1"/>
</dbReference>
<dbReference type="InterPro" id="IPR023393">
    <property type="entry name" value="START-like_dom_sf"/>
</dbReference>
<gene>
    <name evidence="3" type="ORF">COT71_03515</name>
</gene>
<dbReference type="InterPro" id="IPR013538">
    <property type="entry name" value="ASHA1/2-like_C"/>
</dbReference>
<protein>
    <submittedName>
        <fullName evidence="3">SRPBCC domain-containing protein</fullName>
    </submittedName>
</protein>